<dbReference type="Pfam" id="PF05485">
    <property type="entry name" value="THAP"/>
    <property type="match status" value="1"/>
</dbReference>
<dbReference type="PROSITE" id="PS50950">
    <property type="entry name" value="ZF_THAP"/>
    <property type="match status" value="1"/>
</dbReference>
<reference evidence="7" key="1">
    <citation type="submission" date="2014-08" db="EMBL/GenBank/DDBJ databases">
        <authorList>
            <person name="Senf B."/>
            <person name="Petzold A."/>
            <person name="Downie B.R."/>
            <person name="Koch P."/>
            <person name="Platzer M."/>
        </authorList>
    </citation>
    <scope>NUCLEOTIDE SEQUENCE [LARGE SCALE GENOMIC DNA]</scope>
    <source>
        <strain evidence="7">GRZ</strain>
    </source>
</reference>
<dbReference type="SMART" id="SM00980">
    <property type="entry name" value="THAP"/>
    <property type="match status" value="1"/>
</dbReference>
<dbReference type="GO" id="GO:0003677">
    <property type="term" value="F:DNA binding"/>
    <property type="evidence" value="ECO:0007669"/>
    <property type="project" value="UniProtKB-UniRule"/>
</dbReference>
<protein>
    <recommendedName>
        <fullName evidence="6">THAP-type domain-containing protein</fullName>
    </recommendedName>
</protein>
<keyword evidence="8" id="KW-1185">Reference proteome</keyword>
<accession>A0A8C6PVG5</accession>
<evidence type="ECO:0000313" key="8">
    <source>
        <dbReference type="Proteomes" id="UP000694548"/>
    </source>
</evidence>
<reference evidence="7" key="2">
    <citation type="submission" date="2025-08" db="UniProtKB">
        <authorList>
            <consortium name="Ensembl"/>
        </authorList>
    </citation>
    <scope>IDENTIFICATION</scope>
</reference>
<evidence type="ECO:0000256" key="1">
    <source>
        <dbReference type="ARBA" id="ARBA00022723"/>
    </source>
</evidence>
<keyword evidence="2 5" id="KW-0863">Zinc-finger</keyword>
<keyword evidence="3" id="KW-0862">Zinc</keyword>
<dbReference type="Proteomes" id="UP000694548">
    <property type="component" value="Chromosome sgr08"/>
</dbReference>
<evidence type="ECO:0000256" key="2">
    <source>
        <dbReference type="ARBA" id="ARBA00022771"/>
    </source>
</evidence>
<proteinExistence type="predicted"/>
<feature type="domain" description="THAP-type" evidence="6">
    <location>
        <begin position="1"/>
        <end position="82"/>
    </location>
</feature>
<name>A0A8C6PVG5_NOTFU</name>
<dbReference type="GO" id="GO:0008270">
    <property type="term" value="F:zinc ion binding"/>
    <property type="evidence" value="ECO:0007669"/>
    <property type="project" value="UniProtKB-KW"/>
</dbReference>
<dbReference type="InterPro" id="IPR006612">
    <property type="entry name" value="THAP_Znf"/>
</dbReference>
<evidence type="ECO:0000313" key="7">
    <source>
        <dbReference type="Ensembl" id="ENSNFUP00015049701.1"/>
    </source>
</evidence>
<sequence>MVRRCSVVGCGGSVGLHSFPLDLEIRCQCLRATSVLENSQLPPGAVVCNQHFTRNSFANMMEFELGYSARLHLKREAVPTVALPRYRCSPPTLLIINLLIINVF</sequence>
<dbReference type="GeneTree" id="ENSGT01120000272590"/>
<evidence type="ECO:0000256" key="4">
    <source>
        <dbReference type="ARBA" id="ARBA00023125"/>
    </source>
</evidence>
<dbReference type="Ensembl" id="ENSNFUT00015051841.1">
    <property type="protein sequence ID" value="ENSNFUP00015049701.1"/>
    <property type="gene ID" value="ENSNFUG00015023402.1"/>
</dbReference>
<evidence type="ECO:0000256" key="3">
    <source>
        <dbReference type="ARBA" id="ARBA00022833"/>
    </source>
</evidence>
<keyword evidence="4 5" id="KW-0238">DNA-binding</keyword>
<dbReference type="SUPFAM" id="SSF57716">
    <property type="entry name" value="Glucocorticoid receptor-like (DNA-binding domain)"/>
    <property type="match status" value="1"/>
</dbReference>
<organism evidence="7 8">
    <name type="scientific">Nothobranchius furzeri</name>
    <name type="common">Turquoise killifish</name>
    <dbReference type="NCBI Taxonomy" id="105023"/>
    <lineage>
        <taxon>Eukaryota</taxon>
        <taxon>Metazoa</taxon>
        <taxon>Chordata</taxon>
        <taxon>Craniata</taxon>
        <taxon>Vertebrata</taxon>
        <taxon>Euteleostomi</taxon>
        <taxon>Actinopterygii</taxon>
        <taxon>Neopterygii</taxon>
        <taxon>Teleostei</taxon>
        <taxon>Neoteleostei</taxon>
        <taxon>Acanthomorphata</taxon>
        <taxon>Ovalentaria</taxon>
        <taxon>Atherinomorphae</taxon>
        <taxon>Cyprinodontiformes</taxon>
        <taxon>Nothobranchiidae</taxon>
        <taxon>Nothobranchius</taxon>
    </lineage>
</organism>
<keyword evidence="1" id="KW-0479">Metal-binding</keyword>
<dbReference type="AlphaFoldDB" id="A0A8C6PVG5"/>
<evidence type="ECO:0000259" key="6">
    <source>
        <dbReference type="PROSITE" id="PS50950"/>
    </source>
</evidence>
<reference evidence="7" key="3">
    <citation type="submission" date="2025-09" db="UniProtKB">
        <authorList>
            <consortium name="Ensembl"/>
        </authorList>
    </citation>
    <scope>IDENTIFICATION</scope>
</reference>
<evidence type="ECO:0000256" key="5">
    <source>
        <dbReference type="PROSITE-ProRule" id="PRU00309"/>
    </source>
</evidence>